<comment type="caution">
    <text evidence="7">The sequence shown here is derived from an EMBL/GenBank/DDBJ whole genome shotgun (WGS) entry which is preliminary data.</text>
</comment>
<keyword evidence="4" id="KW-0862">Zinc</keyword>
<dbReference type="PANTHER" id="PTHR43096">
    <property type="entry name" value="DNAJ HOMOLOG 1, MITOCHONDRIAL-RELATED"/>
    <property type="match status" value="1"/>
</dbReference>
<dbReference type="SUPFAM" id="SSF49493">
    <property type="entry name" value="HSP40/DnaJ peptide-binding domain"/>
    <property type="match status" value="2"/>
</dbReference>
<sequence length="168" mass="17931">IIEKCPTCHGTGQRRAVRRLEVTVPPGVDNGTVLRVPGQGVQTPDGEGSGDLFVRIQLEPMPGIRRDGTDAYTETTVPLAVALFGGEVVVRTITGEASLKIPAGSQPERPLRLRGEGFPPFGRTSRGDLYVTVHVELPKSLSGRQKELLHEALGDAAAGARRSSLFGR</sequence>
<evidence type="ECO:0000256" key="4">
    <source>
        <dbReference type="ARBA" id="ARBA00022833"/>
    </source>
</evidence>
<gene>
    <name evidence="7" type="ORF">B1B_17922</name>
</gene>
<dbReference type="PANTHER" id="PTHR43096:SF52">
    <property type="entry name" value="DNAJ HOMOLOG 1, MITOCHONDRIAL-RELATED"/>
    <property type="match status" value="1"/>
</dbReference>
<keyword evidence="3" id="KW-0863">Zinc-finger</keyword>
<evidence type="ECO:0000256" key="2">
    <source>
        <dbReference type="ARBA" id="ARBA00022737"/>
    </source>
</evidence>
<accession>T0YFK6</accession>
<reference evidence="7" key="2">
    <citation type="journal article" date="2014" name="ISME J.">
        <title>Microbial stratification in low pH oxic and suboxic macroscopic growths along an acid mine drainage.</title>
        <authorList>
            <person name="Mendez-Garcia C."/>
            <person name="Mesa V."/>
            <person name="Sprenger R.R."/>
            <person name="Richter M."/>
            <person name="Diez M.S."/>
            <person name="Solano J."/>
            <person name="Bargiela R."/>
            <person name="Golyshina O.V."/>
            <person name="Manteca A."/>
            <person name="Ramos J.L."/>
            <person name="Gallego J.R."/>
            <person name="Llorente I."/>
            <person name="Martins Dos Santos V.A."/>
            <person name="Jensen O.N."/>
            <person name="Pelaez A.I."/>
            <person name="Sanchez J."/>
            <person name="Ferrer M."/>
        </authorList>
    </citation>
    <scope>NUCLEOTIDE SEQUENCE</scope>
</reference>
<proteinExistence type="predicted"/>
<dbReference type="InterPro" id="IPR002939">
    <property type="entry name" value="DnaJ_C"/>
</dbReference>
<keyword evidence="2" id="KW-0677">Repeat</keyword>
<dbReference type="EMBL" id="AUZY01011979">
    <property type="protein sequence ID" value="EQD31918.1"/>
    <property type="molecule type" value="Genomic_DNA"/>
</dbReference>
<keyword evidence="1" id="KW-0479">Metal-binding</keyword>
<dbReference type="FunFam" id="2.60.260.20:FF:000005">
    <property type="entry name" value="Chaperone protein dnaJ 1, mitochondrial"/>
    <property type="match status" value="1"/>
</dbReference>
<reference evidence="7" key="1">
    <citation type="submission" date="2013-08" db="EMBL/GenBank/DDBJ databases">
        <authorList>
            <person name="Mendez C."/>
            <person name="Richter M."/>
            <person name="Ferrer M."/>
            <person name="Sanchez J."/>
        </authorList>
    </citation>
    <scope>NUCLEOTIDE SEQUENCE</scope>
</reference>
<dbReference type="GO" id="GO:0051082">
    <property type="term" value="F:unfolded protein binding"/>
    <property type="evidence" value="ECO:0007669"/>
    <property type="project" value="InterPro"/>
</dbReference>
<dbReference type="AlphaFoldDB" id="T0YFK6"/>
<evidence type="ECO:0000313" key="7">
    <source>
        <dbReference type="EMBL" id="EQD31918.1"/>
    </source>
</evidence>
<dbReference type="Gene3D" id="2.60.260.20">
    <property type="entry name" value="Urease metallochaperone UreE, N-terminal domain"/>
    <property type="match status" value="2"/>
</dbReference>
<organism evidence="7">
    <name type="scientific">mine drainage metagenome</name>
    <dbReference type="NCBI Taxonomy" id="410659"/>
    <lineage>
        <taxon>unclassified sequences</taxon>
        <taxon>metagenomes</taxon>
        <taxon>ecological metagenomes</taxon>
    </lineage>
</organism>
<evidence type="ECO:0000259" key="6">
    <source>
        <dbReference type="Pfam" id="PF01556"/>
    </source>
</evidence>
<dbReference type="Pfam" id="PF01556">
    <property type="entry name" value="DnaJ_C"/>
    <property type="match status" value="1"/>
</dbReference>
<dbReference type="InterPro" id="IPR008971">
    <property type="entry name" value="HSP40/DnaJ_pept-bd"/>
</dbReference>
<name>T0YFK6_9ZZZZ</name>
<protein>
    <submittedName>
        <fullName evidence="7">Chaperone protein DnaJ</fullName>
    </submittedName>
</protein>
<evidence type="ECO:0000256" key="3">
    <source>
        <dbReference type="ARBA" id="ARBA00022771"/>
    </source>
</evidence>
<feature type="non-terminal residue" evidence="7">
    <location>
        <position position="1"/>
    </location>
</feature>
<dbReference type="GO" id="GO:0042026">
    <property type="term" value="P:protein refolding"/>
    <property type="evidence" value="ECO:0007669"/>
    <property type="project" value="TreeGrafter"/>
</dbReference>
<dbReference type="GO" id="GO:0005737">
    <property type="term" value="C:cytoplasm"/>
    <property type="evidence" value="ECO:0007669"/>
    <property type="project" value="TreeGrafter"/>
</dbReference>
<dbReference type="CDD" id="cd10747">
    <property type="entry name" value="DnaJ_C"/>
    <property type="match status" value="1"/>
</dbReference>
<evidence type="ECO:0000256" key="1">
    <source>
        <dbReference type="ARBA" id="ARBA00022723"/>
    </source>
</evidence>
<keyword evidence="5" id="KW-0143">Chaperone</keyword>
<dbReference type="GO" id="GO:0008270">
    <property type="term" value="F:zinc ion binding"/>
    <property type="evidence" value="ECO:0007669"/>
    <property type="project" value="UniProtKB-KW"/>
</dbReference>
<feature type="domain" description="Chaperone DnaJ C-terminal" evidence="6">
    <location>
        <begin position="17"/>
        <end position="138"/>
    </location>
</feature>
<evidence type="ECO:0000256" key="5">
    <source>
        <dbReference type="ARBA" id="ARBA00023186"/>
    </source>
</evidence>